<name>A0A811JQW9_9BILA</name>
<dbReference type="GO" id="GO:0016787">
    <property type="term" value="F:hydrolase activity"/>
    <property type="evidence" value="ECO:0007669"/>
    <property type="project" value="UniProtKB-KW"/>
</dbReference>
<evidence type="ECO:0000313" key="7">
    <source>
        <dbReference type="Proteomes" id="UP000614601"/>
    </source>
</evidence>
<evidence type="ECO:0000256" key="1">
    <source>
        <dbReference type="ARBA" id="ARBA00022741"/>
    </source>
</evidence>
<evidence type="ECO:0000259" key="5">
    <source>
        <dbReference type="Pfam" id="PF13087"/>
    </source>
</evidence>
<evidence type="ECO:0000256" key="2">
    <source>
        <dbReference type="ARBA" id="ARBA00022801"/>
    </source>
</evidence>
<protein>
    <recommendedName>
        <fullName evidence="5">DNA2/NAM7 helicase-like C-terminal domain-containing protein</fullName>
    </recommendedName>
</protein>
<dbReference type="OrthoDB" id="6513042at2759"/>
<dbReference type="Gene3D" id="3.40.50.300">
    <property type="entry name" value="P-loop containing nucleotide triphosphate hydrolases"/>
    <property type="match status" value="2"/>
</dbReference>
<dbReference type="PANTHER" id="PTHR43788:SF8">
    <property type="entry name" value="DNA-BINDING PROTEIN SMUBP-2"/>
    <property type="match status" value="1"/>
</dbReference>
<dbReference type="SUPFAM" id="SSF52540">
    <property type="entry name" value="P-loop containing nucleoside triphosphate hydrolases"/>
    <property type="match status" value="1"/>
</dbReference>
<keyword evidence="2" id="KW-0378">Hydrolase</keyword>
<proteinExistence type="predicted"/>
<reference evidence="6" key="1">
    <citation type="submission" date="2020-09" db="EMBL/GenBank/DDBJ databases">
        <authorList>
            <person name="Kikuchi T."/>
        </authorList>
    </citation>
    <scope>NUCLEOTIDE SEQUENCE</scope>
    <source>
        <strain evidence="6">SH1</strain>
    </source>
</reference>
<keyword evidence="7" id="KW-1185">Reference proteome</keyword>
<dbReference type="Proteomes" id="UP000783686">
    <property type="component" value="Unassembled WGS sequence"/>
</dbReference>
<dbReference type="GO" id="GO:0005524">
    <property type="term" value="F:ATP binding"/>
    <property type="evidence" value="ECO:0007669"/>
    <property type="project" value="UniProtKB-KW"/>
</dbReference>
<keyword evidence="1" id="KW-0547">Nucleotide-binding</keyword>
<keyword evidence="3" id="KW-0347">Helicase</keyword>
<feature type="domain" description="DNA2/NAM7 helicase-like C-terminal" evidence="5">
    <location>
        <begin position="732"/>
        <end position="854"/>
    </location>
</feature>
<evidence type="ECO:0000256" key="4">
    <source>
        <dbReference type="ARBA" id="ARBA00022840"/>
    </source>
</evidence>
<dbReference type="Pfam" id="PF13087">
    <property type="entry name" value="AAA_12"/>
    <property type="match status" value="1"/>
</dbReference>
<comment type="caution">
    <text evidence="6">The sequence shown here is derived from an EMBL/GenBank/DDBJ whole genome shotgun (WGS) entry which is preliminary data.</text>
</comment>
<dbReference type="Pfam" id="PF13245">
    <property type="entry name" value="AAA_19"/>
    <property type="match status" value="1"/>
</dbReference>
<evidence type="ECO:0000313" key="6">
    <source>
        <dbReference type="EMBL" id="CAD5205647.1"/>
    </source>
</evidence>
<evidence type="ECO:0000256" key="3">
    <source>
        <dbReference type="ARBA" id="ARBA00022806"/>
    </source>
</evidence>
<dbReference type="InterPro" id="IPR041679">
    <property type="entry name" value="DNA2/NAM7-like_C"/>
</dbReference>
<sequence>MSLGGSSSSTDDRLLDNLNLISPDSNLTSPRWSDVTNPTEPNYTVSEDSCATLTLNIEFLVYPKPPDRQASCINCSDNSHTIETCQKPCFKCRQPLTTEENHPFDCEDLLKGFIYKRFEIRKRDHYFARENLRYPVYGEDYDKKFYTRLSQLTALNEEKFVLEIVPMRSELSIPRGFGNFGARSIITAYEYLCKKLSVMESFEFKLEEVDFGNYGRMIPGLSEPPMFLSFVPKVEPFEIMTPEKQNFIRKQLYLKNKLYHQGFFGFPVYFCIRDEGQSYGKDSDWPSNIPRKKVSGWRLPITVYKSNPPFNGRSYLIIDRIHKLANTRFRRDICPKLYLSFNHRAEDMKRHLQRLRAIINRPLQYQTFPRNFQELFCNFYAPRQPVFFDSESEVQFEDLEKFNGLIPQQLRLSEEHLHHAVKVYQHELHVILGPAGSGKTLIMCFLAVFNWFHNKKPSLLLTTRRDAADEITLRVVRMANTIMNSPAYRSLRNNNIVWYKLEKDALYEDRPEEIKRYASVESKNFNEVGILIMVHNMIVPSEVLMFDANHIMFDEASSVSTLSFFGLLAVFNERERKNLRNLTMFGDQFQLDCKFSKETFLFHRAEAQCGFNESAMSELLKMGITYTQMTQVSRAPTSLVRLVQPYYDFVLDTSRCSVRRPITIDMTGETNSILGLLEKVPFTSLFINLSARDSSNKHFCEADEIDQHGRARGFAGDRNNSLYGANGKYRNVSLTNLRNALYARKLIQAIMEEKNNHIGAKDIVYLTPYRMQEALFTQECLYHSQKHPSFIHVKARTIDRAISTEALVAVIDLVRTDGTGFISDELGEWPSYDVPKRLLVALTRATRAQIIIGTVTGTGTSAVERLAESHRNSKDLSVVYIDLSEYVNSAEGL</sequence>
<dbReference type="InterPro" id="IPR050534">
    <property type="entry name" value="Coronavir_polyprotein_1ab"/>
</dbReference>
<dbReference type="Proteomes" id="UP000614601">
    <property type="component" value="Unassembled WGS sequence"/>
</dbReference>
<dbReference type="PANTHER" id="PTHR43788">
    <property type="entry name" value="DNA2/NAM7 HELICASE FAMILY MEMBER"/>
    <property type="match status" value="1"/>
</dbReference>
<dbReference type="AlphaFoldDB" id="A0A811JQW9"/>
<gene>
    <name evidence="6" type="ORF">BOKJ2_LOCUS331</name>
</gene>
<dbReference type="GO" id="GO:0043139">
    <property type="term" value="F:5'-3' DNA helicase activity"/>
    <property type="evidence" value="ECO:0007669"/>
    <property type="project" value="TreeGrafter"/>
</dbReference>
<organism evidence="6 7">
    <name type="scientific">Bursaphelenchus okinawaensis</name>
    <dbReference type="NCBI Taxonomy" id="465554"/>
    <lineage>
        <taxon>Eukaryota</taxon>
        <taxon>Metazoa</taxon>
        <taxon>Ecdysozoa</taxon>
        <taxon>Nematoda</taxon>
        <taxon>Chromadorea</taxon>
        <taxon>Rhabditida</taxon>
        <taxon>Tylenchina</taxon>
        <taxon>Tylenchomorpha</taxon>
        <taxon>Aphelenchoidea</taxon>
        <taxon>Aphelenchoididae</taxon>
        <taxon>Bursaphelenchus</taxon>
    </lineage>
</organism>
<accession>A0A811JQW9</accession>
<dbReference type="EMBL" id="CAJFDH010000001">
    <property type="protein sequence ID" value="CAD5205647.1"/>
    <property type="molecule type" value="Genomic_DNA"/>
</dbReference>
<dbReference type="InterPro" id="IPR027417">
    <property type="entry name" value="P-loop_NTPase"/>
</dbReference>
<keyword evidence="4" id="KW-0067">ATP-binding</keyword>
<dbReference type="EMBL" id="CAJFCW020000001">
    <property type="protein sequence ID" value="CAG9078529.1"/>
    <property type="molecule type" value="Genomic_DNA"/>
</dbReference>